<dbReference type="CDD" id="cd03443">
    <property type="entry name" value="PaaI_thioesterase"/>
    <property type="match status" value="1"/>
</dbReference>
<dbReference type="SUPFAM" id="SSF54637">
    <property type="entry name" value="Thioesterase/thiol ester dehydrase-isomerase"/>
    <property type="match status" value="1"/>
</dbReference>
<dbReference type="OrthoDB" id="506431at2759"/>
<proteinExistence type="predicted"/>
<dbReference type="InterPro" id="IPR029069">
    <property type="entry name" value="HotDog_dom_sf"/>
</dbReference>
<evidence type="ECO:0000313" key="2">
    <source>
        <dbReference type="EMBL" id="KAE8336595.1"/>
    </source>
</evidence>
<dbReference type="PANTHER" id="PTHR47260:SF3">
    <property type="entry name" value="THIOESTERASE FAMILY PROTEIN (AFU_ORTHOLOGUE AFUA_7G03960)"/>
    <property type="match status" value="1"/>
</dbReference>
<dbReference type="Pfam" id="PF03061">
    <property type="entry name" value="4HBT"/>
    <property type="match status" value="1"/>
</dbReference>
<protein>
    <recommendedName>
        <fullName evidence="1">Thioesterase domain-containing protein</fullName>
    </recommendedName>
</protein>
<dbReference type="AlphaFoldDB" id="A0A5N6XTW2"/>
<dbReference type="InterPro" id="IPR006683">
    <property type="entry name" value="Thioestr_dom"/>
</dbReference>
<dbReference type="Gene3D" id="3.10.129.10">
    <property type="entry name" value="Hotdog Thioesterase"/>
    <property type="match status" value="1"/>
</dbReference>
<reference evidence="2" key="1">
    <citation type="submission" date="2019-04" db="EMBL/GenBank/DDBJ databases">
        <title>Friends and foes A comparative genomics study of 23 Aspergillus species from section Flavi.</title>
        <authorList>
            <consortium name="DOE Joint Genome Institute"/>
            <person name="Kjaerbolling I."/>
            <person name="Vesth T."/>
            <person name="Frisvad J.C."/>
            <person name="Nybo J.L."/>
            <person name="Theobald S."/>
            <person name="Kildgaard S."/>
            <person name="Isbrandt T."/>
            <person name="Kuo A."/>
            <person name="Sato A."/>
            <person name="Lyhne E.K."/>
            <person name="Kogle M.E."/>
            <person name="Wiebenga A."/>
            <person name="Kun R.S."/>
            <person name="Lubbers R.J."/>
            <person name="Makela M.R."/>
            <person name="Barry K."/>
            <person name="Chovatia M."/>
            <person name="Clum A."/>
            <person name="Daum C."/>
            <person name="Haridas S."/>
            <person name="He G."/>
            <person name="LaButti K."/>
            <person name="Lipzen A."/>
            <person name="Mondo S."/>
            <person name="Riley R."/>
            <person name="Salamov A."/>
            <person name="Simmons B.A."/>
            <person name="Magnuson J.K."/>
            <person name="Henrissat B."/>
            <person name="Mortensen U.H."/>
            <person name="Larsen T.O."/>
            <person name="Devries R.P."/>
            <person name="Grigoriev I.V."/>
            <person name="Machida M."/>
            <person name="Baker S.E."/>
            <person name="Andersen M.R."/>
        </authorList>
    </citation>
    <scope>NUCLEOTIDE SEQUENCE</scope>
    <source>
        <strain evidence="2">CBS 117612</strain>
    </source>
</reference>
<feature type="domain" description="Thioesterase" evidence="1">
    <location>
        <begin position="119"/>
        <end position="200"/>
    </location>
</feature>
<sequence length="219" mass="24451">MAGAHEWKHYIEFITTVPIDQESLAFFSVRPSAAPYLSDASTLQPIPFATRFVKKDNSDTFFSQTINTDDTISQALALIRKDILRIDPKLGERELQSSSDPDVVLLVHLGSQLNGFQDTIHGGVLASLLDEAFSCCVESLSCCIDLKEQRAFNQRLYTASLNITYRLPVSSPGVYIVEARLGRRDGRKWFLDARVLGEDGVARVEAKSLWIRAKDKSVL</sequence>
<organism evidence="2">
    <name type="scientific">Aspergillus arachidicola</name>
    <dbReference type="NCBI Taxonomy" id="656916"/>
    <lineage>
        <taxon>Eukaryota</taxon>
        <taxon>Fungi</taxon>
        <taxon>Dikarya</taxon>
        <taxon>Ascomycota</taxon>
        <taxon>Pezizomycotina</taxon>
        <taxon>Eurotiomycetes</taxon>
        <taxon>Eurotiomycetidae</taxon>
        <taxon>Eurotiales</taxon>
        <taxon>Aspergillaceae</taxon>
        <taxon>Aspergillus</taxon>
        <taxon>Aspergillus subgen. Circumdati</taxon>
    </lineage>
</organism>
<dbReference type="EMBL" id="ML737193">
    <property type="protein sequence ID" value="KAE8336595.1"/>
    <property type="molecule type" value="Genomic_DNA"/>
</dbReference>
<gene>
    <name evidence="2" type="ORF">BDV24DRAFT_178482</name>
</gene>
<dbReference type="InterPro" id="IPR052061">
    <property type="entry name" value="PTE-AB_protein"/>
</dbReference>
<accession>A0A5N6XTW2</accession>
<evidence type="ECO:0000259" key="1">
    <source>
        <dbReference type="Pfam" id="PF03061"/>
    </source>
</evidence>
<dbReference type="Proteomes" id="UP000325558">
    <property type="component" value="Unassembled WGS sequence"/>
</dbReference>
<name>A0A5N6XTW2_9EURO</name>
<dbReference type="PANTHER" id="PTHR47260">
    <property type="entry name" value="UPF0644 PROTEIN PB2B4.06"/>
    <property type="match status" value="1"/>
</dbReference>